<keyword evidence="6" id="KW-1185">Reference proteome</keyword>
<evidence type="ECO:0000313" key="5">
    <source>
        <dbReference type="EMBL" id="MBL0395275.1"/>
    </source>
</evidence>
<evidence type="ECO:0000256" key="1">
    <source>
        <dbReference type="ARBA" id="ARBA00023015"/>
    </source>
</evidence>
<dbReference type="AlphaFoldDB" id="A0A936ZD60"/>
<name>A0A936ZD60_9BURK</name>
<accession>A0A936ZD60</accession>
<keyword evidence="1" id="KW-0805">Transcription regulation</keyword>
<proteinExistence type="predicted"/>
<dbReference type="SUPFAM" id="SSF48008">
    <property type="entry name" value="GntR ligand-binding domain-like"/>
    <property type="match status" value="1"/>
</dbReference>
<evidence type="ECO:0000313" key="6">
    <source>
        <dbReference type="Proteomes" id="UP000599109"/>
    </source>
</evidence>
<evidence type="ECO:0000256" key="3">
    <source>
        <dbReference type="ARBA" id="ARBA00023163"/>
    </source>
</evidence>
<dbReference type="Proteomes" id="UP000599109">
    <property type="component" value="Unassembled WGS sequence"/>
</dbReference>
<dbReference type="Gene3D" id="1.10.10.10">
    <property type="entry name" value="Winged helix-like DNA-binding domain superfamily/Winged helix DNA-binding domain"/>
    <property type="match status" value="1"/>
</dbReference>
<dbReference type="Gene3D" id="1.20.120.530">
    <property type="entry name" value="GntR ligand-binding domain-like"/>
    <property type="match status" value="1"/>
</dbReference>
<dbReference type="PANTHER" id="PTHR43537:SF5">
    <property type="entry name" value="UXU OPERON TRANSCRIPTIONAL REGULATOR"/>
    <property type="match status" value="1"/>
</dbReference>
<dbReference type="PANTHER" id="PTHR43537">
    <property type="entry name" value="TRANSCRIPTIONAL REGULATOR, GNTR FAMILY"/>
    <property type="match status" value="1"/>
</dbReference>
<dbReference type="Pfam" id="PF00392">
    <property type="entry name" value="GntR"/>
    <property type="match status" value="1"/>
</dbReference>
<keyword evidence="2" id="KW-0238">DNA-binding</keyword>
<evidence type="ECO:0000259" key="4">
    <source>
        <dbReference type="PROSITE" id="PS50949"/>
    </source>
</evidence>
<dbReference type="PROSITE" id="PS50949">
    <property type="entry name" value="HTH_GNTR"/>
    <property type="match status" value="1"/>
</dbReference>
<dbReference type="PRINTS" id="PR00035">
    <property type="entry name" value="HTHGNTR"/>
</dbReference>
<reference evidence="5 6" key="1">
    <citation type="journal article" date="2017" name="Int. J. Syst. Evol. Microbiol.">
        <title>Ramlibacter monticola sp. nov., isolated from forest soil.</title>
        <authorList>
            <person name="Chaudhary D.K."/>
            <person name="Kim J."/>
        </authorList>
    </citation>
    <scope>NUCLEOTIDE SEQUENCE [LARGE SCALE GENOMIC DNA]</scope>
    <source>
        <strain evidence="5 6">KACC 19175</strain>
    </source>
</reference>
<keyword evidence="3" id="KW-0804">Transcription</keyword>
<dbReference type="SMART" id="SM00895">
    <property type="entry name" value="FCD"/>
    <property type="match status" value="1"/>
</dbReference>
<evidence type="ECO:0000256" key="2">
    <source>
        <dbReference type="ARBA" id="ARBA00023125"/>
    </source>
</evidence>
<dbReference type="CDD" id="cd07377">
    <property type="entry name" value="WHTH_GntR"/>
    <property type="match status" value="1"/>
</dbReference>
<dbReference type="InterPro" id="IPR036390">
    <property type="entry name" value="WH_DNA-bd_sf"/>
</dbReference>
<dbReference type="InterPro" id="IPR008920">
    <property type="entry name" value="TF_FadR/GntR_C"/>
</dbReference>
<dbReference type="InterPro" id="IPR011711">
    <property type="entry name" value="GntR_C"/>
</dbReference>
<dbReference type="InterPro" id="IPR000524">
    <property type="entry name" value="Tscrpt_reg_HTH_GntR"/>
</dbReference>
<dbReference type="SMART" id="SM00345">
    <property type="entry name" value="HTH_GNTR"/>
    <property type="match status" value="1"/>
</dbReference>
<gene>
    <name evidence="5" type="ORF">JJ685_29355</name>
</gene>
<dbReference type="RefSeq" id="WP_201677949.1">
    <property type="nucleotide sequence ID" value="NZ_JAEQNE010000014.1"/>
</dbReference>
<comment type="caution">
    <text evidence="5">The sequence shown here is derived from an EMBL/GenBank/DDBJ whole genome shotgun (WGS) entry which is preliminary data.</text>
</comment>
<dbReference type="Pfam" id="PF07729">
    <property type="entry name" value="FCD"/>
    <property type="match status" value="1"/>
</dbReference>
<dbReference type="GO" id="GO:0003700">
    <property type="term" value="F:DNA-binding transcription factor activity"/>
    <property type="evidence" value="ECO:0007669"/>
    <property type="project" value="InterPro"/>
</dbReference>
<feature type="domain" description="HTH gntR-type" evidence="4">
    <location>
        <begin position="4"/>
        <end position="72"/>
    </location>
</feature>
<dbReference type="GO" id="GO:0003677">
    <property type="term" value="F:DNA binding"/>
    <property type="evidence" value="ECO:0007669"/>
    <property type="project" value="UniProtKB-KW"/>
</dbReference>
<dbReference type="SUPFAM" id="SSF46785">
    <property type="entry name" value="Winged helix' DNA-binding domain"/>
    <property type="match status" value="1"/>
</dbReference>
<dbReference type="InterPro" id="IPR036388">
    <property type="entry name" value="WH-like_DNA-bd_sf"/>
</dbReference>
<sequence>MPSSSLGDQVYEQIVAFIARDGLPPHSRLPSESALAERFGASRPVVRQALARLRAEGRVYARQGAGNFVGEPAPLSGVTFGSLQSIPDIRALLDFRSVLEGETAARAALCKDRGLLHAITAKRRLFDAAVAQGRPAIDEDIAFHRAIAEAGGNRFFVLTMAALEEQFRYAVKLVRELSPQPRQDRARDVRAEHKAIDEAIAAGDAKAARAAMDRHLRGGMARLFGA</sequence>
<organism evidence="5 6">
    <name type="scientific">Ramlibacter monticola</name>
    <dbReference type="NCBI Taxonomy" id="1926872"/>
    <lineage>
        <taxon>Bacteria</taxon>
        <taxon>Pseudomonadati</taxon>
        <taxon>Pseudomonadota</taxon>
        <taxon>Betaproteobacteria</taxon>
        <taxon>Burkholderiales</taxon>
        <taxon>Comamonadaceae</taxon>
        <taxon>Ramlibacter</taxon>
    </lineage>
</organism>
<protein>
    <submittedName>
        <fullName evidence="5">FadR family transcriptional regulator</fullName>
    </submittedName>
</protein>
<dbReference type="EMBL" id="JAEQNE010000014">
    <property type="protein sequence ID" value="MBL0395275.1"/>
    <property type="molecule type" value="Genomic_DNA"/>
</dbReference>